<keyword evidence="2" id="KW-1133">Transmembrane helix</keyword>
<keyword evidence="2" id="KW-0812">Transmembrane</keyword>
<protein>
    <submittedName>
        <fullName evidence="3">Uncharacterized protein</fullName>
    </submittedName>
</protein>
<reference evidence="3" key="1">
    <citation type="submission" date="2021-01" db="EMBL/GenBank/DDBJ databases">
        <authorList>
            <person name="Corre E."/>
            <person name="Pelletier E."/>
            <person name="Niang G."/>
            <person name="Scheremetjew M."/>
            <person name="Finn R."/>
            <person name="Kale V."/>
            <person name="Holt S."/>
            <person name="Cochrane G."/>
            <person name="Meng A."/>
            <person name="Brown T."/>
            <person name="Cohen L."/>
        </authorList>
    </citation>
    <scope>NUCLEOTIDE SEQUENCE</scope>
    <source>
        <strain evidence="3">CCMP125</strain>
    </source>
</reference>
<keyword evidence="2" id="KW-0472">Membrane</keyword>
<feature type="compositionally biased region" description="Polar residues" evidence="1">
    <location>
        <begin position="7"/>
        <end position="18"/>
    </location>
</feature>
<gene>
    <name evidence="3" type="ORF">APAL1065_LOCUS5039</name>
</gene>
<dbReference type="AlphaFoldDB" id="A0A7S2VFU1"/>
<sequence length="508" mass="55043">MHHSQESQDNSTTCNMENVNRDDGQYEDDKDVSTTAHPGKEDRKSTSPAKYRPLSWLILVTGISSLVWRWLYGNHRDLAFFSARSQLPSLRRQQDDIDLPMKLKPTAAMQESSYPVSEVFAQNVLNPLGLPLTTEKNDFTTNPFLLYHSDNHKEKISSQTKIPTVQSSPRDDATVESTALKDFTFSAQSPTGKVYRSSVITTEQRRLKSSKKGYYSSKGQQQYFYGGYYGKGKGYVPPSKGKGYYPPSKGKGANCGFFTPHSIFGCSGPRPPTPTPPSPSPPSPTPPSPTPPSPTPPTPTPPPVSPAPTPGPIPGQTPAPTPVPPPTAPFTQAPTAFVESNISGSRCEDTLVCNERGVEQGEGPFLCEDTIPCVSGLGACLFQGLPRFSLLWEGDDDLDLRVITPNGDEISKLNRVDGTTGCIMSLSVNPLDDPDRTYWAENVYCPIDGSATVGNFTFFGFQNTQVGTADSYALLVGELLDVALIFGAVTEGSGTEGPRFTYTHTGPP</sequence>
<dbReference type="EMBL" id="HBHT01007563">
    <property type="protein sequence ID" value="CAD9950405.1"/>
    <property type="molecule type" value="Transcribed_RNA"/>
</dbReference>
<feature type="transmembrane region" description="Helical" evidence="2">
    <location>
        <begin position="53"/>
        <end position="72"/>
    </location>
</feature>
<proteinExistence type="predicted"/>
<organism evidence="3">
    <name type="scientific">Entomoneis paludosa</name>
    <dbReference type="NCBI Taxonomy" id="265537"/>
    <lineage>
        <taxon>Eukaryota</taxon>
        <taxon>Sar</taxon>
        <taxon>Stramenopiles</taxon>
        <taxon>Ochrophyta</taxon>
        <taxon>Bacillariophyta</taxon>
        <taxon>Bacillariophyceae</taxon>
        <taxon>Bacillariophycidae</taxon>
        <taxon>Entomoneidaceae</taxon>
        <taxon>Entomoneis</taxon>
    </lineage>
</organism>
<feature type="region of interest" description="Disordered" evidence="1">
    <location>
        <begin position="266"/>
        <end position="332"/>
    </location>
</feature>
<evidence type="ECO:0000256" key="1">
    <source>
        <dbReference type="SAM" id="MobiDB-lite"/>
    </source>
</evidence>
<feature type="region of interest" description="Disordered" evidence="1">
    <location>
        <begin position="1"/>
        <end position="47"/>
    </location>
</feature>
<evidence type="ECO:0000256" key="2">
    <source>
        <dbReference type="SAM" id="Phobius"/>
    </source>
</evidence>
<evidence type="ECO:0000313" key="3">
    <source>
        <dbReference type="EMBL" id="CAD9950405.1"/>
    </source>
</evidence>
<accession>A0A7S2VFU1</accession>
<feature type="compositionally biased region" description="Pro residues" evidence="1">
    <location>
        <begin position="269"/>
        <end position="328"/>
    </location>
</feature>
<name>A0A7S2VFU1_9STRA</name>